<dbReference type="HOGENOM" id="CLU_009281_3_0_6"/>
<dbReference type="Pfam" id="PF02782">
    <property type="entry name" value="FGGY_C"/>
    <property type="match status" value="1"/>
</dbReference>
<evidence type="ECO:0000256" key="1">
    <source>
        <dbReference type="ARBA" id="ARBA00009156"/>
    </source>
</evidence>
<sequence>MQNSVVLTLDIGTTSCKLVLIDKNGHELFSDKAHYPLLFPKPGQVEQDPQAIWSSIQTLLKRLSRDAGETYDIEAMAISSQISAHFLVDEAGTPLTNIISWMDSRAAAQARDLVSAYSKAQLRDALGMDMLIGPAFSIPKLKWLATHAAPTLARARYLIQIKEYVIWQLTGEWRSDLTSLKGVVNQQTRRLSTELLRWAGAPEGIIPPYGDPWEIAGYTKADVAGNLNIPVAMPVILGWNDLNAAILGTVGVPRHNSGFDITGTSEHIGFVGAEVLATSPEGINCLPFVDDVMLSYGVTSSGGQALQWYMNNIAVSKNYVDIERHVHRVPPGAEQLLFLPYINGERNPWWNPNAQGVFFGLRAHHTKDHMTRAVLEGVGFALKANTSRLETMPEAFVISGGASALDIWNQIKADIMGVPFKKLNTTEAGCLGVAILAAKALGWYRSLTVASENMIRTAKVYTPNSENHRLYNQKFTTYLRLYDALKPVFDVNVNQVEEVE</sequence>
<dbReference type="InterPro" id="IPR018485">
    <property type="entry name" value="FGGY_C"/>
</dbReference>
<dbReference type="AlphaFoldDB" id="W0HS65"/>
<dbReference type="RefSeq" id="WP_025421807.1">
    <property type="nucleotide sequence ID" value="NZ_CP006569.1"/>
</dbReference>
<keyword evidence="8" id="KW-1185">Reference proteome</keyword>
<evidence type="ECO:0000256" key="2">
    <source>
        <dbReference type="ARBA" id="ARBA00022679"/>
    </source>
</evidence>
<dbReference type="InterPro" id="IPR018483">
    <property type="entry name" value="Carb_kinase_FGGY_CS"/>
</dbReference>
<evidence type="ECO:0000313" key="7">
    <source>
        <dbReference type="EMBL" id="AHF76671.1"/>
    </source>
</evidence>
<dbReference type="OrthoDB" id="9805576at2"/>
<evidence type="ECO:0000259" key="6">
    <source>
        <dbReference type="Pfam" id="PF02782"/>
    </source>
</evidence>
<dbReference type="PANTHER" id="PTHR43095:SF2">
    <property type="entry name" value="GLUCONOKINASE"/>
    <property type="match status" value="1"/>
</dbReference>
<organism evidence="7 8">
    <name type="scientific">Sodalis praecaptivus</name>
    <dbReference type="NCBI Taxonomy" id="1239307"/>
    <lineage>
        <taxon>Bacteria</taxon>
        <taxon>Pseudomonadati</taxon>
        <taxon>Pseudomonadota</taxon>
        <taxon>Gammaproteobacteria</taxon>
        <taxon>Enterobacterales</taxon>
        <taxon>Bruguierivoracaceae</taxon>
        <taxon>Sodalis</taxon>
    </lineage>
</organism>
<protein>
    <submittedName>
        <fullName evidence="7">Carbohydrate kinase, FGGY, xylulokinase</fullName>
    </submittedName>
</protein>
<dbReference type="InterPro" id="IPR000577">
    <property type="entry name" value="Carb_kinase_FGGY"/>
</dbReference>
<dbReference type="SUPFAM" id="SSF53067">
    <property type="entry name" value="Actin-like ATPase domain"/>
    <property type="match status" value="2"/>
</dbReference>
<dbReference type="GO" id="GO:0016773">
    <property type="term" value="F:phosphotransferase activity, alcohol group as acceptor"/>
    <property type="evidence" value="ECO:0007669"/>
    <property type="project" value="InterPro"/>
</dbReference>
<proteinExistence type="inferred from homology"/>
<name>W0HS65_9GAMM</name>
<feature type="domain" description="Carbohydrate kinase FGGY C-terminal" evidence="6">
    <location>
        <begin position="262"/>
        <end position="440"/>
    </location>
</feature>
<dbReference type="PATRIC" id="fig|1239307.3.peg.1757"/>
<dbReference type="CDD" id="cd07808">
    <property type="entry name" value="ASKHA_NBD_FGGY_EcXK-like"/>
    <property type="match status" value="1"/>
</dbReference>
<evidence type="ECO:0000256" key="3">
    <source>
        <dbReference type="ARBA" id="ARBA00022777"/>
    </source>
</evidence>
<dbReference type="EMBL" id="CP006569">
    <property type="protein sequence ID" value="AHF76671.1"/>
    <property type="molecule type" value="Genomic_DNA"/>
</dbReference>
<dbReference type="PIRSF" id="PIRSF000538">
    <property type="entry name" value="GlpK"/>
    <property type="match status" value="1"/>
</dbReference>
<dbReference type="InterPro" id="IPR043129">
    <property type="entry name" value="ATPase_NBD"/>
</dbReference>
<dbReference type="PROSITE" id="PS00445">
    <property type="entry name" value="FGGY_KINASES_2"/>
    <property type="match status" value="1"/>
</dbReference>
<reference evidence="7 8" key="1">
    <citation type="journal article" date="2014" name="Genome Biol. Evol.">
        <title>Genome degeneration and adaptation in a nascent stage of symbiosis.</title>
        <authorList>
            <person name="Oakeson K.F."/>
            <person name="Gil R."/>
            <person name="Clayton A.L."/>
            <person name="Dunn D.M."/>
            <person name="von Niederhausern A.C."/>
            <person name="Hamil C."/>
            <person name="Aoyagi A."/>
            <person name="Duval B."/>
            <person name="Baca A."/>
            <person name="Silva F.J."/>
            <person name="Vallier A."/>
            <person name="Jackson D.G."/>
            <person name="Latorre A."/>
            <person name="Weiss R.B."/>
            <person name="Heddi A."/>
            <person name="Moya A."/>
            <person name="Dale C."/>
        </authorList>
    </citation>
    <scope>NUCLEOTIDE SEQUENCE [LARGE SCALE GENOMIC DNA]</scope>
    <source>
        <strain evidence="7 8">HS1</strain>
    </source>
</reference>
<comment type="similarity">
    <text evidence="1 4">Belongs to the FGGY kinase family.</text>
</comment>
<keyword evidence="3 4" id="KW-0418">Kinase</keyword>
<dbReference type="GO" id="GO:0005975">
    <property type="term" value="P:carbohydrate metabolic process"/>
    <property type="evidence" value="ECO:0007669"/>
    <property type="project" value="InterPro"/>
</dbReference>
<dbReference type="KEGG" id="sod:Sant_1614"/>
<accession>W0HS65</accession>
<keyword evidence="2 4" id="KW-0808">Transferase</keyword>
<evidence type="ECO:0000259" key="5">
    <source>
        <dbReference type="Pfam" id="PF00370"/>
    </source>
</evidence>
<dbReference type="Proteomes" id="UP000019028">
    <property type="component" value="Chromosome"/>
</dbReference>
<evidence type="ECO:0000256" key="4">
    <source>
        <dbReference type="RuleBase" id="RU003733"/>
    </source>
</evidence>
<dbReference type="GO" id="GO:0016301">
    <property type="term" value="F:kinase activity"/>
    <property type="evidence" value="ECO:0007669"/>
    <property type="project" value="UniProtKB-KW"/>
</dbReference>
<dbReference type="PANTHER" id="PTHR43095">
    <property type="entry name" value="SUGAR KINASE"/>
    <property type="match status" value="1"/>
</dbReference>
<gene>
    <name evidence="7" type="ORF">Sant_1614</name>
</gene>
<dbReference type="InterPro" id="IPR050406">
    <property type="entry name" value="FGGY_Carb_Kinase"/>
</dbReference>
<dbReference type="Pfam" id="PF00370">
    <property type="entry name" value="FGGY_N"/>
    <property type="match status" value="1"/>
</dbReference>
<dbReference type="Gene3D" id="3.30.420.40">
    <property type="match status" value="2"/>
</dbReference>
<dbReference type="InterPro" id="IPR018484">
    <property type="entry name" value="FGGY_N"/>
</dbReference>
<feature type="domain" description="Carbohydrate kinase FGGY N-terminal" evidence="5">
    <location>
        <begin position="6"/>
        <end position="248"/>
    </location>
</feature>
<evidence type="ECO:0000313" key="8">
    <source>
        <dbReference type="Proteomes" id="UP000019028"/>
    </source>
</evidence>